<dbReference type="PANTHER" id="PTHR21506:SF0">
    <property type="entry name" value="CONSERVED OLIGOMERIC GOLGI COMPLEX SUBUNIT 6"/>
    <property type="match status" value="1"/>
</dbReference>
<evidence type="ECO:0000256" key="1">
    <source>
        <dbReference type="SAM" id="MobiDB-lite"/>
    </source>
</evidence>
<accession>A0A183B5L6</accession>
<dbReference type="PANTHER" id="PTHR21506">
    <property type="entry name" value="COMPONENT OF OLIGOMERIC GOLGI COMPLEX 6"/>
    <property type="match status" value="1"/>
</dbReference>
<dbReference type="GO" id="GO:0006891">
    <property type="term" value="P:intra-Golgi vesicle-mediated transport"/>
    <property type="evidence" value="ECO:0007669"/>
    <property type="project" value="InterPro"/>
</dbReference>
<organism evidence="3">
    <name type="scientific">Echinostoma caproni</name>
    <dbReference type="NCBI Taxonomy" id="27848"/>
    <lineage>
        <taxon>Eukaryota</taxon>
        <taxon>Metazoa</taxon>
        <taxon>Spiralia</taxon>
        <taxon>Lophotrochozoa</taxon>
        <taxon>Platyhelminthes</taxon>
        <taxon>Trematoda</taxon>
        <taxon>Digenea</taxon>
        <taxon>Plagiorchiida</taxon>
        <taxon>Echinostomata</taxon>
        <taxon>Echinostomatoidea</taxon>
        <taxon>Echinostomatidae</taxon>
        <taxon>Echinostoma</taxon>
    </lineage>
</organism>
<protein>
    <submittedName>
        <fullName evidence="3">Conserved oligomeric Golgi complex subunit 6</fullName>
    </submittedName>
</protein>
<evidence type="ECO:0000313" key="3">
    <source>
        <dbReference type="WBParaSite" id="ECPE_0001454101-mRNA-1"/>
    </source>
</evidence>
<feature type="domain" description="Conserved Oligomeric Golgi complex subunit 6 C-terminal" evidence="2">
    <location>
        <begin position="2"/>
        <end position="340"/>
    </location>
</feature>
<dbReference type="WBParaSite" id="ECPE_0001454101-mRNA-1">
    <property type="protein sequence ID" value="ECPE_0001454101-mRNA-1"/>
    <property type="gene ID" value="ECPE_0001454101"/>
</dbReference>
<sequence>LKEIISACLDATTEGLCSPFKMRMEQLMSAQQDAVLLYRINNVLRFYQHTLCSILGSSTCLSNAVIEIQELSWRLLFNNLHQYIRNAMEQTEFPASDLSPTDVVRDTLQLLMEILRAHDISLLPEDVRKTCFNQIITTLIDPLITYCQTSADRIVQTAISEADLLAASGTANQATFTRTPYRVRSATYLINCLYLIETTLARLEYTNDQVEQISSLLNQSVDTLVVAQVSAVLQSTRLVHLLRVLEEGHEPSRDGPLVNRSDQSGGSIEGLSEPEIHNALIHFDIYLSNPDRYALPELRHLTAQRLRKMIRRRAADAIHSQYQIMYDTLVNPANGYTSFSNPVSAESSTAHPKLRSPEQVAELILNF</sequence>
<dbReference type="InterPro" id="IPR048369">
    <property type="entry name" value="COG6_C"/>
</dbReference>
<dbReference type="AlphaFoldDB" id="A0A183B5L6"/>
<dbReference type="SMART" id="SM01087">
    <property type="entry name" value="COG6"/>
    <property type="match status" value="1"/>
</dbReference>
<name>A0A183B5L6_9TREM</name>
<evidence type="ECO:0000259" key="2">
    <source>
        <dbReference type="Pfam" id="PF20653"/>
    </source>
</evidence>
<proteinExistence type="predicted"/>
<dbReference type="GO" id="GO:0017119">
    <property type="term" value="C:Golgi transport complex"/>
    <property type="evidence" value="ECO:0007669"/>
    <property type="project" value="InterPro"/>
</dbReference>
<dbReference type="InterPro" id="IPR010490">
    <property type="entry name" value="COG6"/>
</dbReference>
<dbReference type="Pfam" id="PF20653">
    <property type="entry name" value="COG6_C"/>
    <property type="match status" value="1"/>
</dbReference>
<reference evidence="3" key="1">
    <citation type="submission" date="2016-06" db="UniProtKB">
        <authorList>
            <consortium name="WormBaseParasite"/>
        </authorList>
    </citation>
    <scope>IDENTIFICATION</scope>
</reference>
<feature type="region of interest" description="Disordered" evidence="1">
    <location>
        <begin position="250"/>
        <end position="269"/>
    </location>
</feature>